<evidence type="ECO:0000313" key="3">
    <source>
        <dbReference type="Proteomes" id="UP000038010"/>
    </source>
</evidence>
<evidence type="ECO:0000256" key="1">
    <source>
        <dbReference type="SAM" id="MobiDB-lite"/>
    </source>
</evidence>
<dbReference type="VEuPathDB" id="FungiDB:AB675_3057"/>
<feature type="region of interest" description="Disordered" evidence="1">
    <location>
        <begin position="182"/>
        <end position="327"/>
    </location>
</feature>
<organism evidence="2 3">
    <name type="scientific">Cyphellophora attinorum</name>
    <dbReference type="NCBI Taxonomy" id="1664694"/>
    <lineage>
        <taxon>Eukaryota</taxon>
        <taxon>Fungi</taxon>
        <taxon>Dikarya</taxon>
        <taxon>Ascomycota</taxon>
        <taxon>Pezizomycotina</taxon>
        <taxon>Eurotiomycetes</taxon>
        <taxon>Chaetothyriomycetidae</taxon>
        <taxon>Chaetothyriales</taxon>
        <taxon>Cyphellophoraceae</taxon>
        <taxon>Cyphellophora</taxon>
    </lineage>
</organism>
<reference evidence="2 3" key="1">
    <citation type="submission" date="2015-06" db="EMBL/GenBank/DDBJ databases">
        <title>Draft genome of the ant-associated black yeast Phialophora attae CBS 131958.</title>
        <authorList>
            <person name="Moreno L.F."/>
            <person name="Stielow B.J."/>
            <person name="de Hoog S."/>
            <person name="Vicente V.A."/>
            <person name="Weiss V.A."/>
            <person name="de Vries M."/>
            <person name="Cruz L.M."/>
            <person name="Souza E.M."/>
        </authorList>
    </citation>
    <scope>NUCLEOTIDE SEQUENCE [LARGE SCALE GENOMIC DNA]</scope>
    <source>
        <strain evidence="2 3">CBS 131958</strain>
    </source>
</reference>
<comment type="caution">
    <text evidence="2">The sequence shown here is derived from an EMBL/GenBank/DDBJ whole genome shotgun (WGS) entry which is preliminary data.</text>
</comment>
<dbReference type="AlphaFoldDB" id="A0A0N0NKD3"/>
<feature type="region of interest" description="Disordered" evidence="1">
    <location>
        <begin position="1"/>
        <end position="54"/>
    </location>
</feature>
<name>A0A0N0NKD3_9EURO</name>
<protein>
    <submittedName>
        <fullName evidence="2">Uncharacterized protein</fullName>
    </submittedName>
</protein>
<dbReference type="GeneID" id="28734958"/>
<feature type="compositionally biased region" description="Polar residues" evidence="1">
    <location>
        <begin position="300"/>
        <end position="326"/>
    </location>
</feature>
<gene>
    <name evidence="2" type="ORF">AB675_3057</name>
</gene>
<dbReference type="RefSeq" id="XP_017997974.1">
    <property type="nucleotide sequence ID" value="XM_018143078.1"/>
</dbReference>
<feature type="compositionally biased region" description="Acidic residues" evidence="1">
    <location>
        <begin position="286"/>
        <end position="296"/>
    </location>
</feature>
<keyword evidence="3" id="KW-1185">Reference proteome</keyword>
<dbReference type="Proteomes" id="UP000038010">
    <property type="component" value="Unassembled WGS sequence"/>
</dbReference>
<dbReference type="OrthoDB" id="10628570at2759"/>
<feature type="compositionally biased region" description="Low complexity" evidence="1">
    <location>
        <begin position="241"/>
        <end position="251"/>
    </location>
</feature>
<sequence length="419" mass="45805">MAPTSNNEQVIDLDDSEATPERRRTGGTQPTKRVKKPARKENASEAGDPGKVQFPAGIPASVTKMLRDYFVKKQSNVVPIDIYYMQIPFGMNDKHKSKAAYFIAATNELCAVSAYHLPWMKNQPGGSSGHLLIAEHPSFGPGGNVLIRVKKNSNEFRIWRGVNDNPFDQALVVKKAVDDTFEHNGRYTGRGKSPKTPSTGAASQRKPRNQPPVPQYTTPTPIRFVDGGYEDTGIGQGGSPVPGSSPAYPSPTVGGVFRQRLPVQQYGLPQGSPQASVNKRKRNAVEDDDGSDVDYDGDNKYSSGRPLSSPIRGTQSAEPQRSNVGQSIHFHFDGPIPRMRTLATCDDIHKFFTQCTASELITSLDLYPNVTATLTGLFEGPEKYVIADQIDFDELVQAILADGRWNVEGAMCVVRVTKP</sequence>
<proteinExistence type="predicted"/>
<accession>A0A0N0NKD3</accession>
<dbReference type="EMBL" id="LFJN01000021">
    <property type="protein sequence ID" value="KPI38011.1"/>
    <property type="molecule type" value="Genomic_DNA"/>
</dbReference>
<evidence type="ECO:0000313" key="2">
    <source>
        <dbReference type="EMBL" id="KPI38011.1"/>
    </source>
</evidence>